<evidence type="ECO:0000256" key="2">
    <source>
        <dbReference type="ARBA" id="ARBA00022737"/>
    </source>
</evidence>
<evidence type="ECO:0000259" key="5">
    <source>
        <dbReference type="Pfam" id="PF11916"/>
    </source>
</evidence>
<sequence>MWLVFFAFGSGELTITVDMLVEMDQLIQMIESPIFASLRMHLLDKRFSADLRETLYCLLMCLPQTSAFETLDRRLRCVPPLDCLSDWQVSTGGTQPDLQLIQKHVQFDMLFDRFMSIQTRRSAKRLKEQCSTESGSDGAPGPMNGLDRSTQSRKSSAQERPNPEPFVVGSPTDYLTQSLSNLGISVSSHLDANPITG</sequence>
<dbReference type="Pfam" id="PF11916">
    <property type="entry name" value="Vac14_Fig4_bd"/>
    <property type="match status" value="1"/>
</dbReference>
<gene>
    <name evidence="6" type="ORF">ECPE_LOCUS12678</name>
</gene>
<keyword evidence="7" id="KW-1185">Reference proteome</keyword>
<feature type="compositionally biased region" description="Polar residues" evidence="4">
    <location>
        <begin position="147"/>
        <end position="159"/>
    </location>
</feature>
<dbReference type="OrthoDB" id="5574975at2759"/>
<evidence type="ECO:0000256" key="3">
    <source>
        <dbReference type="ARBA" id="ARBA00023136"/>
    </source>
</evidence>
<dbReference type="InterPro" id="IPR026825">
    <property type="entry name" value="Vac14"/>
</dbReference>
<protein>
    <submittedName>
        <fullName evidence="8">Vac14_Fig4_bd domain-containing protein</fullName>
    </submittedName>
</protein>
<keyword evidence="2" id="KW-0677">Repeat</keyword>
<evidence type="ECO:0000313" key="6">
    <source>
        <dbReference type="EMBL" id="VDP89950.1"/>
    </source>
</evidence>
<dbReference type="GO" id="GO:0070772">
    <property type="term" value="C:PAS complex"/>
    <property type="evidence" value="ECO:0007669"/>
    <property type="project" value="InterPro"/>
</dbReference>
<dbReference type="InterPro" id="IPR021841">
    <property type="entry name" value="VAC14_Fig4p-bd"/>
</dbReference>
<evidence type="ECO:0000313" key="8">
    <source>
        <dbReference type="WBParaSite" id="ECPE_0001271401-mRNA-1"/>
    </source>
</evidence>
<organism evidence="8">
    <name type="scientific">Echinostoma caproni</name>
    <dbReference type="NCBI Taxonomy" id="27848"/>
    <lineage>
        <taxon>Eukaryota</taxon>
        <taxon>Metazoa</taxon>
        <taxon>Spiralia</taxon>
        <taxon>Lophotrochozoa</taxon>
        <taxon>Platyhelminthes</taxon>
        <taxon>Trematoda</taxon>
        <taxon>Digenea</taxon>
        <taxon>Plagiorchiida</taxon>
        <taxon>Echinostomata</taxon>
        <taxon>Echinostomatoidea</taxon>
        <taxon>Echinostomatidae</taxon>
        <taxon>Echinostoma</taxon>
    </lineage>
</organism>
<evidence type="ECO:0000313" key="7">
    <source>
        <dbReference type="Proteomes" id="UP000272942"/>
    </source>
</evidence>
<dbReference type="AlphaFoldDB" id="A0A183B0E3"/>
<reference evidence="8" key="1">
    <citation type="submission" date="2016-06" db="UniProtKB">
        <authorList>
            <consortium name="WormBaseParasite"/>
        </authorList>
    </citation>
    <scope>IDENTIFICATION</scope>
</reference>
<dbReference type="PANTHER" id="PTHR16023:SF0">
    <property type="entry name" value="PROTEIN VAC14 HOMOLOG"/>
    <property type="match status" value="1"/>
</dbReference>
<accession>A0A183B0E3</accession>
<evidence type="ECO:0000256" key="1">
    <source>
        <dbReference type="ARBA" id="ARBA00004308"/>
    </source>
</evidence>
<proteinExistence type="predicted"/>
<dbReference type="PANTHER" id="PTHR16023">
    <property type="entry name" value="TAX1 BINDING PROTEIN-RELATED"/>
    <property type="match status" value="1"/>
</dbReference>
<dbReference type="GO" id="GO:0006661">
    <property type="term" value="P:phosphatidylinositol biosynthetic process"/>
    <property type="evidence" value="ECO:0007669"/>
    <property type="project" value="InterPro"/>
</dbReference>
<name>A0A183B0E3_9TREM</name>
<feature type="domain" description="Vacuolar protein 14 C-terminal Fig4-binding" evidence="5">
    <location>
        <begin position="11"/>
        <end position="78"/>
    </location>
</feature>
<reference evidence="6 7" key="2">
    <citation type="submission" date="2018-11" db="EMBL/GenBank/DDBJ databases">
        <authorList>
            <consortium name="Pathogen Informatics"/>
        </authorList>
    </citation>
    <scope>NUCLEOTIDE SEQUENCE [LARGE SCALE GENOMIC DNA]</scope>
    <source>
        <strain evidence="6 7">Egypt</strain>
    </source>
</reference>
<dbReference type="GO" id="GO:0010008">
    <property type="term" value="C:endosome membrane"/>
    <property type="evidence" value="ECO:0007669"/>
    <property type="project" value="TreeGrafter"/>
</dbReference>
<feature type="region of interest" description="Disordered" evidence="4">
    <location>
        <begin position="123"/>
        <end position="172"/>
    </location>
</feature>
<evidence type="ECO:0000256" key="4">
    <source>
        <dbReference type="SAM" id="MobiDB-lite"/>
    </source>
</evidence>
<keyword evidence="3" id="KW-0472">Membrane</keyword>
<dbReference type="Proteomes" id="UP000272942">
    <property type="component" value="Unassembled WGS sequence"/>
</dbReference>
<comment type="subcellular location">
    <subcellularLocation>
        <location evidence="1">Endomembrane system</location>
    </subcellularLocation>
</comment>
<dbReference type="WBParaSite" id="ECPE_0001271401-mRNA-1">
    <property type="protein sequence ID" value="ECPE_0001271401-mRNA-1"/>
    <property type="gene ID" value="ECPE_0001271401"/>
</dbReference>
<dbReference type="EMBL" id="UZAN01053383">
    <property type="protein sequence ID" value="VDP89950.1"/>
    <property type="molecule type" value="Genomic_DNA"/>
</dbReference>